<feature type="disulfide bond" evidence="5">
    <location>
        <begin position="160"/>
        <end position="170"/>
    </location>
</feature>
<reference evidence="7" key="1">
    <citation type="submission" date="2007-06" db="EMBL/GenBank/DDBJ databases">
        <title>Full length cDNA sequences from Sitka Spruce (Picea sitchensis).</title>
        <authorList>
            <person name="Ralph S.G."/>
            <person name="Chun H.E."/>
            <person name="Liao N."/>
            <person name="Ali J."/>
            <person name="Reid K."/>
            <person name="Kolosova N."/>
            <person name="Cooper N."/>
            <person name="Cullis C."/>
            <person name="Jancsik S."/>
            <person name="Moore R."/>
            <person name="Mayo M."/>
            <person name="Wagner S."/>
            <person name="Holt R.A."/>
            <person name="Jones S.J.M."/>
            <person name="Marra M.A."/>
            <person name="Ritland C.E."/>
            <person name="Ritland K."/>
            <person name="Bohlmann J."/>
        </authorList>
    </citation>
    <scope>NUCLEOTIDE SEQUENCE</scope>
    <source>
        <tissue evidence="7">Green portion of the leader tissue</tissue>
    </source>
</reference>
<dbReference type="SUPFAM" id="SSF49870">
    <property type="entry name" value="Osmotin, thaumatin-like protein"/>
    <property type="match status" value="1"/>
</dbReference>
<feature type="disulfide bond" evidence="5">
    <location>
        <begin position="174"/>
        <end position="183"/>
    </location>
</feature>
<proteinExistence type="evidence at transcript level"/>
<organism evidence="7">
    <name type="scientific">Picea sitchensis</name>
    <name type="common">Sitka spruce</name>
    <name type="synonym">Pinus sitchensis</name>
    <dbReference type="NCBI Taxonomy" id="3332"/>
    <lineage>
        <taxon>Eukaryota</taxon>
        <taxon>Viridiplantae</taxon>
        <taxon>Streptophyta</taxon>
        <taxon>Embryophyta</taxon>
        <taxon>Tracheophyta</taxon>
        <taxon>Spermatophyta</taxon>
        <taxon>Pinopsida</taxon>
        <taxon>Pinidae</taxon>
        <taxon>Conifers I</taxon>
        <taxon>Pinales</taxon>
        <taxon>Pinaceae</taxon>
        <taxon>Picea</taxon>
    </lineage>
</organism>
<keyword evidence="2" id="KW-0611">Plant defense</keyword>
<dbReference type="EMBL" id="EF677492">
    <property type="protein sequence ID" value="ABR17314.1"/>
    <property type="molecule type" value="mRNA"/>
</dbReference>
<dbReference type="PANTHER" id="PTHR31048">
    <property type="entry name" value="OS03G0233200 PROTEIN"/>
    <property type="match status" value="1"/>
</dbReference>
<dbReference type="InterPro" id="IPR037176">
    <property type="entry name" value="Osmotin/thaumatin-like_sf"/>
</dbReference>
<evidence type="ECO:0000256" key="4">
    <source>
        <dbReference type="ARBA" id="ARBA00023265"/>
    </source>
</evidence>
<dbReference type="PROSITE" id="PS00316">
    <property type="entry name" value="THAUMATIN_1"/>
    <property type="match status" value="1"/>
</dbReference>
<evidence type="ECO:0000313" key="7">
    <source>
        <dbReference type="EMBL" id="ABR17314.1"/>
    </source>
</evidence>
<dbReference type="PIRSF" id="PIRSF002703">
    <property type="entry name" value="Thaumatin"/>
    <property type="match status" value="1"/>
</dbReference>
<dbReference type="Gene3D" id="2.60.110.10">
    <property type="entry name" value="Thaumatin"/>
    <property type="match status" value="1"/>
</dbReference>
<dbReference type="PRINTS" id="PR00347">
    <property type="entry name" value="THAUMATIN"/>
</dbReference>
<evidence type="ECO:0000256" key="2">
    <source>
        <dbReference type="ARBA" id="ARBA00022821"/>
    </source>
</evidence>
<keyword evidence="4" id="KW-0568">Pathogenesis-related protein</keyword>
<dbReference type="GO" id="GO:0006952">
    <property type="term" value="P:defense response"/>
    <property type="evidence" value="ECO:0007669"/>
    <property type="project" value="UniProtKB-KW"/>
</dbReference>
<feature type="disulfide bond" evidence="5">
    <location>
        <begin position="81"/>
        <end position="91"/>
    </location>
</feature>
<accession>B8LNT4</accession>
<evidence type="ECO:0008006" key="8">
    <source>
        <dbReference type="Google" id="ProtNLM"/>
    </source>
</evidence>
<evidence type="ECO:0000256" key="6">
    <source>
        <dbReference type="SAM" id="SignalP"/>
    </source>
</evidence>
<feature type="disulfide bond" evidence="5">
    <location>
        <begin position="184"/>
        <end position="192"/>
    </location>
</feature>
<feature type="chain" id="PRO_5002877318" description="Thaumatin-like protein" evidence="6">
    <location>
        <begin position="32"/>
        <end position="239"/>
    </location>
</feature>
<sequence>MGGRNSLSGSIWITATVALLAIHVYLQGAEGATFVVKNQCPYTVWAAASPGGGKALGQGQSWSFNVAAGTKQARIWGRTGCSFDAGGRGRCNTGDCGGLLNCQGYGSVPATLFEYALNQYNNLDFLDISLVDGFNIPLSITPSNSNCKKIECNSNINAICPSELKVTDGCKSACAAFNKPQYCCTGAYLNTCSPTNYSMFFKKSAHRRTAMPRMIVPAPSLAQQVLITTSSSAVSVLNK</sequence>
<dbReference type="FunFam" id="2.60.110.10:FF:000003">
    <property type="entry name" value="Thaumatin I"/>
    <property type="match status" value="1"/>
</dbReference>
<feature type="disulfide bond" evidence="5">
    <location>
        <begin position="96"/>
        <end position="102"/>
    </location>
</feature>
<keyword evidence="6" id="KW-0732">Signal</keyword>
<evidence type="ECO:0000256" key="3">
    <source>
        <dbReference type="ARBA" id="ARBA00023157"/>
    </source>
</evidence>
<dbReference type="InterPro" id="IPR017949">
    <property type="entry name" value="Thaumatin_CS"/>
</dbReference>
<feature type="signal peptide" evidence="6">
    <location>
        <begin position="1"/>
        <end position="31"/>
    </location>
</feature>
<dbReference type="AlphaFoldDB" id="B8LNT4"/>
<dbReference type="PROSITE" id="PS51367">
    <property type="entry name" value="THAUMATIN_2"/>
    <property type="match status" value="1"/>
</dbReference>
<dbReference type="SMART" id="SM00205">
    <property type="entry name" value="THN"/>
    <property type="match status" value="1"/>
</dbReference>
<dbReference type="Pfam" id="PF00314">
    <property type="entry name" value="Thaumatin"/>
    <property type="match status" value="1"/>
</dbReference>
<name>B8LNT4_PICSI</name>
<keyword evidence="3 5" id="KW-1015">Disulfide bond</keyword>
<protein>
    <recommendedName>
        <fullName evidence="8">Thaumatin-like protein</fullName>
    </recommendedName>
</protein>
<comment type="similarity">
    <text evidence="1">Belongs to the thaumatin family.</text>
</comment>
<evidence type="ECO:0000256" key="1">
    <source>
        <dbReference type="ARBA" id="ARBA00010607"/>
    </source>
</evidence>
<evidence type="ECO:0000256" key="5">
    <source>
        <dbReference type="PIRSR" id="PIRSR002703-1"/>
    </source>
</evidence>
<dbReference type="InterPro" id="IPR001938">
    <property type="entry name" value="Thaumatin"/>
</dbReference>